<sequence>MRQRSGGAFRYGMHWPRRSARLLSAALSETFPLDPPWTATPFTSTDKSPEPQSSAHVLCPAHVRLKHADTTTFSFQSRRPQRSLILESFRGADASQSPCPSALSERNTYHSDD</sequence>
<dbReference type="EMBL" id="JAINUG010000284">
    <property type="protein sequence ID" value="KAJ8383824.1"/>
    <property type="molecule type" value="Genomic_DNA"/>
</dbReference>
<name>A0AAD7RGN0_9TELE</name>
<gene>
    <name evidence="2" type="ORF">AAFF_G00213940</name>
</gene>
<evidence type="ECO:0000313" key="3">
    <source>
        <dbReference type="Proteomes" id="UP001221898"/>
    </source>
</evidence>
<accession>A0AAD7RGN0</accession>
<dbReference type="Proteomes" id="UP001221898">
    <property type="component" value="Unassembled WGS sequence"/>
</dbReference>
<feature type="region of interest" description="Disordered" evidence="1">
    <location>
        <begin position="89"/>
        <end position="113"/>
    </location>
</feature>
<evidence type="ECO:0000313" key="2">
    <source>
        <dbReference type="EMBL" id="KAJ8383824.1"/>
    </source>
</evidence>
<dbReference type="AlphaFoldDB" id="A0AAD7RGN0"/>
<organism evidence="2 3">
    <name type="scientific">Aldrovandia affinis</name>
    <dbReference type="NCBI Taxonomy" id="143900"/>
    <lineage>
        <taxon>Eukaryota</taxon>
        <taxon>Metazoa</taxon>
        <taxon>Chordata</taxon>
        <taxon>Craniata</taxon>
        <taxon>Vertebrata</taxon>
        <taxon>Euteleostomi</taxon>
        <taxon>Actinopterygii</taxon>
        <taxon>Neopterygii</taxon>
        <taxon>Teleostei</taxon>
        <taxon>Notacanthiformes</taxon>
        <taxon>Halosauridae</taxon>
        <taxon>Aldrovandia</taxon>
    </lineage>
</organism>
<comment type="caution">
    <text evidence="2">The sequence shown here is derived from an EMBL/GenBank/DDBJ whole genome shotgun (WGS) entry which is preliminary data.</text>
</comment>
<evidence type="ECO:0000256" key="1">
    <source>
        <dbReference type="SAM" id="MobiDB-lite"/>
    </source>
</evidence>
<keyword evidence="3" id="KW-1185">Reference proteome</keyword>
<protein>
    <submittedName>
        <fullName evidence="2">Uncharacterized protein</fullName>
    </submittedName>
</protein>
<proteinExistence type="predicted"/>
<reference evidence="2" key="1">
    <citation type="journal article" date="2023" name="Science">
        <title>Genome structures resolve the early diversification of teleost fishes.</title>
        <authorList>
            <person name="Parey E."/>
            <person name="Louis A."/>
            <person name="Montfort J."/>
            <person name="Bouchez O."/>
            <person name="Roques C."/>
            <person name="Iampietro C."/>
            <person name="Lluch J."/>
            <person name="Castinel A."/>
            <person name="Donnadieu C."/>
            <person name="Desvignes T."/>
            <person name="Floi Bucao C."/>
            <person name="Jouanno E."/>
            <person name="Wen M."/>
            <person name="Mejri S."/>
            <person name="Dirks R."/>
            <person name="Jansen H."/>
            <person name="Henkel C."/>
            <person name="Chen W.J."/>
            <person name="Zahm M."/>
            <person name="Cabau C."/>
            <person name="Klopp C."/>
            <person name="Thompson A.W."/>
            <person name="Robinson-Rechavi M."/>
            <person name="Braasch I."/>
            <person name="Lecointre G."/>
            <person name="Bobe J."/>
            <person name="Postlethwait J.H."/>
            <person name="Berthelot C."/>
            <person name="Roest Crollius H."/>
            <person name="Guiguen Y."/>
        </authorList>
    </citation>
    <scope>NUCLEOTIDE SEQUENCE</scope>
    <source>
        <strain evidence="2">NC1722</strain>
    </source>
</reference>